<evidence type="ECO:0000256" key="2">
    <source>
        <dbReference type="ARBA" id="ARBA00022676"/>
    </source>
</evidence>
<keyword evidence="3 9" id="KW-0808">Transferase</keyword>
<feature type="transmembrane region" description="Helical" evidence="7">
    <location>
        <begin position="198"/>
        <end position="223"/>
    </location>
</feature>
<evidence type="ECO:0000313" key="10">
    <source>
        <dbReference type="Proteomes" id="UP000503336"/>
    </source>
</evidence>
<dbReference type="InterPro" id="IPR050321">
    <property type="entry name" value="Glycosyltr_2/OpgH_subfam"/>
</dbReference>
<dbReference type="GO" id="GO:0016020">
    <property type="term" value="C:membrane"/>
    <property type="evidence" value="ECO:0007669"/>
    <property type="project" value="UniProtKB-SubCell"/>
</dbReference>
<accession>A0A7L5C0V6</accession>
<evidence type="ECO:0000256" key="4">
    <source>
        <dbReference type="ARBA" id="ARBA00022692"/>
    </source>
</evidence>
<evidence type="ECO:0000256" key="3">
    <source>
        <dbReference type="ARBA" id="ARBA00022679"/>
    </source>
</evidence>
<dbReference type="InterPro" id="IPR029044">
    <property type="entry name" value="Nucleotide-diphossugar_trans"/>
</dbReference>
<dbReference type="RefSeq" id="WP_165099615.1">
    <property type="nucleotide sequence ID" value="NZ_CP049056.1"/>
</dbReference>
<evidence type="ECO:0000313" key="9">
    <source>
        <dbReference type="EMBL" id="QIE56407.1"/>
    </source>
</evidence>
<evidence type="ECO:0000256" key="6">
    <source>
        <dbReference type="ARBA" id="ARBA00023136"/>
    </source>
</evidence>
<keyword evidence="10" id="KW-1185">Reference proteome</keyword>
<feature type="transmembrane region" description="Helical" evidence="7">
    <location>
        <begin position="497"/>
        <end position="520"/>
    </location>
</feature>
<comment type="subcellular location">
    <subcellularLocation>
        <location evidence="1">Membrane</location>
        <topology evidence="1">Multi-pass membrane protein</topology>
    </subcellularLocation>
</comment>
<sequence length="626" mass="67947">MAKDREARPNYHGDHRRLGEILLAEGVIDRDALALSLIAQRDSRARIGEILVVRGGVDRSAVAAAAARQAGFEFIDLRFSSLDAALIRPEDIDLFIRERIAPWRIEAGVVIYVAATPDAAAARLAQRGGGSTDVAAVEARALSRALIDACGPRLAERSAVRRPDARSLRSGAAGWQRGAAVAALTGAAALAVTRPDLALALFLWSSAGVMIANGGLWGAALLAHPRARPQARKQTRESADFRPLPVVSLLVPLYHEPETAPLLLRSLSALDYPPELLDIKVILERDDSATLDALKALNPPPHVEILIAPDGAPRTKPRALNFALDFARGAFIGVYDAEDRPAPDQIRKIAAQFTAEAPDVACIQARLGYYNATENWLTRCFEIEYASWFDAMLPGLFGLGMPIPLGGTSLFIRREALETAGGWDSHNVTEDADLGMMLARAGLKTALSDSLTEEEASSRPGAWIRQRSRWLKGYLSTWVTHMRRPVELLADLGAWRFIGFNLILLCAVLGYLLLPWLWLASLAGFWVNLRAAGAGAATDALVITTSAVLPIMFAAAAFGLWRRDRLNLVGWVLTLPLYWAFGAAAAYLALWELVSAPSKWRKTRHGVGRIAAELRRSALSSRDPGE</sequence>
<dbReference type="InterPro" id="IPR001173">
    <property type="entry name" value="Glyco_trans_2-like"/>
</dbReference>
<dbReference type="SUPFAM" id="SSF160246">
    <property type="entry name" value="EspE N-terminal domain-like"/>
    <property type="match status" value="1"/>
</dbReference>
<dbReference type="PANTHER" id="PTHR43867">
    <property type="entry name" value="CELLULOSE SYNTHASE CATALYTIC SUBUNIT A [UDP-FORMING]"/>
    <property type="match status" value="1"/>
</dbReference>
<dbReference type="PANTHER" id="PTHR43867:SF2">
    <property type="entry name" value="CELLULOSE SYNTHASE CATALYTIC SUBUNIT A [UDP-FORMING]"/>
    <property type="match status" value="1"/>
</dbReference>
<evidence type="ECO:0000259" key="8">
    <source>
        <dbReference type="Pfam" id="PF13632"/>
    </source>
</evidence>
<evidence type="ECO:0000256" key="5">
    <source>
        <dbReference type="ARBA" id="ARBA00022989"/>
    </source>
</evidence>
<feature type="domain" description="Glycosyltransferase 2-like" evidence="8">
    <location>
        <begin position="334"/>
        <end position="520"/>
    </location>
</feature>
<evidence type="ECO:0000256" key="7">
    <source>
        <dbReference type="SAM" id="Phobius"/>
    </source>
</evidence>
<feature type="transmembrane region" description="Helical" evidence="7">
    <location>
        <begin position="540"/>
        <end position="561"/>
    </location>
</feature>
<proteinExistence type="predicted"/>
<reference evidence="9 10" key="1">
    <citation type="submission" date="2020-02" db="EMBL/GenBank/DDBJ databases">
        <title>complete genome sequence of Rhodobacteraceae bacterium.</title>
        <authorList>
            <person name="Park J."/>
            <person name="Kim Y.-S."/>
            <person name="Kim K.-H."/>
        </authorList>
    </citation>
    <scope>NUCLEOTIDE SEQUENCE [LARGE SCALE GENOMIC DNA]</scope>
    <source>
        <strain evidence="9 10">RR4-56</strain>
    </source>
</reference>
<dbReference type="EMBL" id="CP049056">
    <property type="protein sequence ID" value="QIE56407.1"/>
    <property type="molecule type" value="Genomic_DNA"/>
</dbReference>
<keyword evidence="2" id="KW-0328">Glycosyltransferase</keyword>
<dbReference type="SUPFAM" id="SSF53448">
    <property type="entry name" value="Nucleotide-diphospho-sugar transferases"/>
    <property type="match status" value="1"/>
</dbReference>
<keyword evidence="5 7" id="KW-1133">Transmembrane helix</keyword>
<dbReference type="GO" id="GO:0016757">
    <property type="term" value="F:glycosyltransferase activity"/>
    <property type="evidence" value="ECO:0007669"/>
    <property type="project" value="UniProtKB-KW"/>
</dbReference>
<keyword evidence="4 7" id="KW-0812">Transmembrane</keyword>
<dbReference type="KEGG" id="hdh:G5B40_13610"/>
<protein>
    <submittedName>
        <fullName evidence="9">Glycosyltransferase</fullName>
    </submittedName>
</protein>
<name>A0A7L5C0V6_9RHOB</name>
<dbReference type="Gene3D" id="3.90.550.10">
    <property type="entry name" value="Spore Coat Polysaccharide Biosynthesis Protein SpsA, Chain A"/>
    <property type="match status" value="1"/>
</dbReference>
<evidence type="ECO:0000256" key="1">
    <source>
        <dbReference type="ARBA" id="ARBA00004141"/>
    </source>
</evidence>
<dbReference type="AlphaFoldDB" id="A0A7L5C0V6"/>
<dbReference type="Pfam" id="PF13632">
    <property type="entry name" value="Glyco_trans_2_3"/>
    <property type="match status" value="1"/>
</dbReference>
<keyword evidence="6 7" id="KW-0472">Membrane</keyword>
<dbReference type="InterPro" id="IPR037257">
    <property type="entry name" value="T2SS_E_N_sf"/>
</dbReference>
<organism evidence="9 10">
    <name type="scientific">Pikeienuella piscinae</name>
    <dbReference type="NCBI Taxonomy" id="2748098"/>
    <lineage>
        <taxon>Bacteria</taxon>
        <taxon>Pseudomonadati</taxon>
        <taxon>Pseudomonadota</taxon>
        <taxon>Alphaproteobacteria</taxon>
        <taxon>Rhodobacterales</taxon>
        <taxon>Paracoccaceae</taxon>
        <taxon>Pikeienuella</taxon>
    </lineage>
</organism>
<feature type="transmembrane region" description="Helical" evidence="7">
    <location>
        <begin position="568"/>
        <end position="590"/>
    </location>
</feature>
<dbReference type="Proteomes" id="UP000503336">
    <property type="component" value="Chromosome"/>
</dbReference>
<gene>
    <name evidence="9" type="ORF">G5B40_13610</name>
</gene>